<dbReference type="EMBL" id="NCSJ02000061">
    <property type="protein sequence ID" value="RFU32107.1"/>
    <property type="molecule type" value="Genomic_DNA"/>
</dbReference>
<gene>
    <name evidence="2" type="ORF">B7463_g4224</name>
</gene>
<dbReference type="OrthoDB" id="4851179at2759"/>
<sequence length="111" mass="12458">MYGNCSINARSTNPDGSDTSSSSEDDPVFDIDDLESNLESEATNVENLDIDDDHDLEIDLEDQIQLFGGNIHPPEYYRQALTEFNESAFDSEDYCPGTNLLLDAVEEQWCL</sequence>
<dbReference type="Proteomes" id="UP000258309">
    <property type="component" value="Unassembled WGS sequence"/>
</dbReference>
<evidence type="ECO:0000313" key="3">
    <source>
        <dbReference type="Proteomes" id="UP000258309"/>
    </source>
</evidence>
<reference evidence="2 3" key="1">
    <citation type="submission" date="2018-05" db="EMBL/GenBank/DDBJ databases">
        <title>Draft genome sequence of Scytalidium lignicola DSM 105466, a ubiquitous saprotrophic fungus.</title>
        <authorList>
            <person name="Buettner E."/>
            <person name="Gebauer A.M."/>
            <person name="Hofrichter M."/>
            <person name="Liers C."/>
            <person name="Kellner H."/>
        </authorList>
    </citation>
    <scope>NUCLEOTIDE SEQUENCE [LARGE SCALE GENOMIC DNA]</scope>
    <source>
        <strain evidence="2 3">DSM 105466</strain>
    </source>
</reference>
<feature type="compositionally biased region" description="Polar residues" evidence="1">
    <location>
        <begin position="1"/>
        <end position="14"/>
    </location>
</feature>
<organism evidence="2 3">
    <name type="scientific">Scytalidium lignicola</name>
    <name type="common">Hyphomycete</name>
    <dbReference type="NCBI Taxonomy" id="5539"/>
    <lineage>
        <taxon>Eukaryota</taxon>
        <taxon>Fungi</taxon>
        <taxon>Dikarya</taxon>
        <taxon>Ascomycota</taxon>
        <taxon>Pezizomycotina</taxon>
        <taxon>Leotiomycetes</taxon>
        <taxon>Leotiomycetes incertae sedis</taxon>
        <taxon>Scytalidium</taxon>
    </lineage>
</organism>
<dbReference type="STRING" id="5539.A0A3E2HFF9"/>
<feature type="non-terminal residue" evidence="2">
    <location>
        <position position="111"/>
    </location>
</feature>
<feature type="non-terminal residue" evidence="2">
    <location>
        <position position="1"/>
    </location>
</feature>
<dbReference type="AlphaFoldDB" id="A0A3E2HFF9"/>
<accession>A0A3E2HFF9</accession>
<evidence type="ECO:0000313" key="2">
    <source>
        <dbReference type="EMBL" id="RFU32107.1"/>
    </source>
</evidence>
<comment type="caution">
    <text evidence="2">The sequence shown here is derived from an EMBL/GenBank/DDBJ whole genome shotgun (WGS) entry which is preliminary data.</text>
</comment>
<proteinExistence type="predicted"/>
<evidence type="ECO:0000256" key="1">
    <source>
        <dbReference type="SAM" id="MobiDB-lite"/>
    </source>
</evidence>
<keyword evidence="3" id="KW-1185">Reference proteome</keyword>
<protein>
    <submittedName>
        <fullName evidence="2">Uncharacterized protein</fullName>
    </submittedName>
</protein>
<name>A0A3E2HFF9_SCYLI</name>
<feature type="region of interest" description="Disordered" evidence="1">
    <location>
        <begin position="1"/>
        <end position="29"/>
    </location>
</feature>